<feature type="transmembrane region" description="Helical" evidence="1">
    <location>
        <begin position="46"/>
        <end position="71"/>
    </location>
</feature>
<comment type="caution">
    <text evidence="2">The sequence shown here is derived from an EMBL/GenBank/DDBJ whole genome shotgun (WGS) entry which is preliminary data.</text>
</comment>
<proteinExistence type="predicted"/>
<keyword evidence="1" id="KW-1133">Transmembrane helix</keyword>
<evidence type="ECO:0000313" key="2">
    <source>
        <dbReference type="EMBL" id="CAH1212245.1"/>
    </source>
</evidence>
<dbReference type="Proteomes" id="UP000838686">
    <property type="component" value="Unassembled WGS sequence"/>
</dbReference>
<evidence type="ECO:0000256" key="1">
    <source>
        <dbReference type="SAM" id="Phobius"/>
    </source>
</evidence>
<keyword evidence="1" id="KW-0812">Transmembrane</keyword>
<reference evidence="2" key="1">
    <citation type="submission" date="2022-01" db="EMBL/GenBank/DDBJ databases">
        <authorList>
            <person name="Criscuolo A."/>
        </authorList>
    </citation>
    <scope>NUCLEOTIDE SEQUENCE</scope>
    <source>
        <strain evidence="2">CIP111893</strain>
    </source>
</reference>
<accession>A0ABM9CH48</accession>
<keyword evidence="3" id="KW-1185">Reference proteome</keyword>
<evidence type="ECO:0000313" key="3">
    <source>
        <dbReference type="Proteomes" id="UP000838686"/>
    </source>
</evidence>
<dbReference type="EMBL" id="CAKMMF010000020">
    <property type="protein sequence ID" value="CAH1212245.1"/>
    <property type="molecule type" value="Genomic_DNA"/>
</dbReference>
<feature type="transmembrane region" description="Helical" evidence="1">
    <location>
        <begin position="118"/>
        <end position="136"/>
    </location>
</feature>
<keyword evidence="1" id="KW-0472">Membrane</keyword>
<feature type="transmembrane region" description="Helical" evidence="1">
    <location>
        <begin position="83"/>
        <end position="106"/>
    </location>
</feature>
<dbReference type="RefSeq" id="WP_236343862.1">
    <property type="nucleotide sequence ID" value="NZ_CAKMMF010000020.1"/>
</dbReference>
<name>A0ABM9CH48_9BACL</name>
<sequence length="155" mass="17372">MDKNRLASITKVILAVAATLILAIFTIALLVYLVKSTDMISIRVHSTASMFGFIGILLIMTGVLSVFGTLLETLRIHLFKEHFRYATVTIQELVLIILFGLCLHVVDLWIDGVEIMNAQSEVILTLVIYAFFYLIVKFSDKLKAQDAAAKKEHRS</sequence>
<protein>
    <recommendedName>
        <fullName evidence="4">Regulatory protein YrvL</fullName>
    </recommendedName>
</protein>
<organism evidence="2 3">
    <name type="scientific">Paenibacillus plantiphilus</name>
    <dbReference type="NCBI Taxonomy" id="2905650"/>
    <lineage>
        <taxon>Bacteria</taxon>
        <taxon>Bacillati</taxon>
        <taxon>Bacillota</taxon>
        <taxon>Bacilli</taxon>
        <taxon>Bacillales</taxon>
        <taxon>Paenibacillaceae</taxon>
        <taxon>Paenibacillus</taxon>
    </lineage>
</organism>
<evidence type="ECO:0008006" key="4">
    <source>
        <dbReference type="Google" id="ProtNLM"/>
    </source>
</evidence>
<feature type="transmembrane region" description="Helical" evidence="1">
    <location>
        <begin position="12"/>
        <end position="34"/>
    </location>
</feature>
<gene>
    <name evidence="2" type="ORF">PAECIP111893_03508</name>
</gene>